<feature type="compositionally biased region" description="Polar residues" evidence="1">
    <location>
        <begin position="225"/>
        <end position="235"/>
    </location>
</feature>
<feature type="compositionally biased region" description="Basic and acidic residues" evidence="1">
    <location>
        <begin position="196"/>
        <end position="224"/>
    </location>
</feature>
<keyword evidence="3" id="KW-1185">Reference proteome</keyword>
<dbReference type="EMBL" id="BTCM01000002">
    <property type="protein sequence ID" value="GMK55423.1"/>
    <property type="molecule type" value="Genomic_DNA"/>
</dbReference>
<evidence type="ECO:0000313" key="2">
    <source>
        <dbReference type="EMBL" id="GMK55423.1"/>
    </source>
</evidence>
<evidence type="ECO:0000313" key="3">
    <source>
        <dbReference type="Proteomes" id="UP001222932"/>
    </source>
</evidence>
<name>A0AAD3TR59_9TREE</name>
<gene>
    <name evidence="2" type="ORF">CspeluHIS016_0204790</name>
</gene>
<feature type="region of interest" description="Disordered" evidence="1">
    <location>
        <begin position="1"/>
        <end position="103"/>
    </location>
</feature>
<evidence type="ECO:0000256" key="1">
    <source>
        <dbReference type="SAM" id="MobiDB-lite"/>
    </source>
</evidence>
<feature type="compositionally biased region" description="Basic and acidic residues" evidence="1">
    <location>
        <begin position="28"/>
        <end position="39"/>
    </location>
</feature>
<feature type="compositionally biased region" description="Basic and acidic residues" evidence="1">
    <location>
        <begin position="60"/>
        <end position="79"/>
    </location>
</feature>
<sequence length="478" mass="51396">MLGRARLLRPLHALGQPSLGPPPRRHVHPDPEVRDEKPLPEPSSDSSPSDTRPVFRTKPRRSDRDREREPADRADRSDLAGRTVSRRSPNPSLRTRKKEGTLSAVRPGILSHLVTRRTPFQAAVLADEAGDFEIGADVRVDRAIPTIPTIPTIPIVPTLEPGGSGTRGVEVGEMESRSAVESGGKSGSGSKKQSRRTAESRSVAESRGKSMVESRSKSMVESRSKSTAVSKSNATEPDAAKGSWMRWRDLDPARLPRLAAHDDKFHTLPADFETTIRAANARSEKISVRFPLFMATSMPATHVQGGGAPPAPPFPPRLRGGMLPDGLPVSSGLRRHLARRSADARAGSGFAFPCAAGARNLGVGAGSDTGSVGSTSKATPASARLFVLVPKARVSRLSVERRRCRTRFMAAWRLVTRDGAPVSHARVYSFVLNAGMYDAPFADICATVEKAVAQLDRKMRTRGKTRWSAAGSAGHGHG</sequence>
<feature type="region of interest" description="Disordered" evidence="1">
    <location>
        <begin position="174"/>
        <end position="243"/>
    </location>
</feature>
<dbReference type="Proteomes" id="UP001222932">
    <property type="component" value="Unassembled WGS sequence"/>
</dbReference>
<comment type="caution">
    <text evidence="2">The sequence shown here is derived from an EMBL/GenBank/DDBJ whole genome shotgun (WGS) entry which is preliminary data.</text>
</comment>
<proteinExistence type="predicted"/>
<protein>
    <submittedName>
        <fullName evidence="2">Uncharacterized protein</fullName>
    </submittedName>
</protein>
<reference evidence="2" key="1">
    <citation type="journal article" date="2023" name="BMC Genomics">
        <title>Chromosome-level genome assemblies of Cutaneotrichosporon spp. (Trichosporonales, Basidiomycota) reveal imbalanced evolution between nucleotide sequences and chromosome synteny.</title>
        <authorList>
            <person name="Kobayashi Y."/>
            <person name="Kayamori A."/>
            <person name="Aoki K."/>
            <person name="Shiwa Y."/>
            <person name="Matsutani M."/>
            <person name="Fujita N."/>
            <person name="Sugita T."/>
            <person name="Iwasaki W."/>
            <person name="Tanaka N."/>
            <person name="Takashima M."/>
        </authorList>
    </citation>
    <scope>NUCLEOTIDE SEQUENCE</scope>
    <source>
        <strain evidence="2">HIS016</strain>
    </source>
</reference>
<organism evidence="2 3">
    <name type="scientific">Cutaneotrichosporon spelunceum</name>
    <dbReference type="NCBI Taxonomy" id="1672016"/>
    <lineage>
        <taxon>Eukaryota</taxon>
        <taxon>Fungi</taxon>
        <taxon>Dikarya</taxon>
        <taxon>Basidiomycota</taxon>
        <taxon>Agaricomycotina</taxon>
        <taxon>Tremellomycetes</taxon>
        <taxon>Trichosporonales</taxon>
        <taxon>Trichosporonaceae</taxon>
        <taxon>Cutaneotrichosporon</taxon>
    </lineage>
</organism>
<dbReference type="AlphaFoldDB" id="A0AAD3TR59"/>
<reference evidence="2" key="2">
    <citation type="submission" date="2023-06" db="EMBL/GenBank/DDBJ databases">
        <authorList>
            <person name="Kobayashi Y."/>
            <person name="Kayamori A."/>
            <person name="Aoki K."/>
            <person name="Shiwa Y."/>
            <person name="Fujita N."/>
            <person name="Sugita T."/>
            <person name="Iwasaki W."/>
            <person name="Tanaka N."/>
            <person name="Takashima M."/>
        </authorList>
    </citation>
    <scope>NUCLEOTIDE SEQUENCE</scope>
    <source>
        <strain evidence="2">HIS016</strain>
    </source>
</reference>
<accession>A0AAD3TR59</accession>